<reference evidence="2" key="2">
    <citation type="journal article" date="2007" name="Science">
        <title>Genome sequence of Aedes aegypti, a major arbovirus vector.</title>
        <authorList>
            <person name="Nene V."/>
            <person name="Wortman J.R."/>
            <person name="Lawson D."/>
            <person name="Haas B."/>
            <person name="Kodira C."/>
            <person name="Tu Z.J."/>
            <person name="Loftus B."/>
            <person name="Xi Z."/>
            <person name="Megy K."/>
            <person name="Grabherr M."/>
            <person name="Ren Q."/>
            <person name="Zdobnov E.M."/>
            <person name="Lobo N.F."/>
            <person name="Campbell K.S."/>
            <person name="Brown S.E."/>
            <person name="Bonaldo M.F."/>
            <person name="Zhu J."/>
            <person name="Sinkins S.P."/>
            <person name="Hogenkamp D.G."/>
            <person name="Amedeo P."/>
            <person name="Arensburger P."/>
            <person name="Atkinson P.W."/>
            <person name="Bidwell S."/>
            <person name="Biedler J."/>
            <person name="Birney E."/>
            <person name="Bruggner R.V."/>
            <person name="Costas J."/>
            <person name="Coy M.R."/>
            <person name="Crabtree J."/>
            <person name="Crawford M."/>
            <person name="Debruyn B."/>
            <person name="Decaprio D."/>
            <person name="Eiglmeier K."/>
            <person name="Eisenstadt E."/>
            <person name="El-Dorry H."/>
            <person name="Gelbart W.M."/>
            <person name="Gomes S.L."/>
            <person name="Hammond M."/>
            <person name="Hannick L.I."/>
            <person name="Hogan J.R."/>
            <person name="Holmes M.H."/>
            <person name="Jaffe D."/>
            <person name="Johnston J.S."/>
            <person name="Kennedy R.C."/>
            <person name="Koo H."/>
            <person name="Kravitz S."/>
            <person name="Kriventseva E.V."/>
            <person name="Kulp D."/>
            <person name="Labutti K."/>
            <person name="Lee E."/>
            <person name="Li S."/>
            <person name="Lovin D.D."/>
            <person name="Mao C."/>
            <person name="Mauceli E."/>
            <person name="Menck C.F."/>
            <person name="Miller J.R."/>
            <person name="Montgomery P."/>
            <person name="Mori A."/>
            <person name="Nascimento A.L."/>
            <person name="Naveira H.F."/>
            <person name="Nusbaum C."/>
            <person name="O'leary S."/>
            <person name="Orvis J."/>
            <person name="Pertea M."/>
            <person name="Quesneville H."/>
            <person name="Reidenbach K.R."/>
            <person name="Rogers Y.H."/>
            <person name="Roth C.W."/>
            <person name="Schneider J.R."/>
            <person name="Schatz M."/>
            <person name="Shumway M."/>
            <person name="Stanke M."/>
            <person name="Stinson E.O."/>
            <person name="Tubio J.M."/>
            <person name="Vanzee J.P."/>
            <person name="Verjovski-Almeida S."/>
            <person name="Werner D."/>
            <person name="White O."/>
            <person name="Wyder S."/>
            <person name="Zeng Q."/>
            <person name="Zhao Q."/>
            <person name="Zhao Y."/>
            <person name="Hill C.A."/>
            <person name="Raikhel A.S."/>
            <person name="Soares M.B."/>
            <person name="Knudson D.L."/>
            <person name="Lee N.H."/>
            <person name="Galagan J."/>
            <person name="Salzberg S.L."/>
            <person name="Paulsen I.T."/>
            <person name="Dimopoulos G."/>
            <person name="Collins F.H."/>
            <person name="Birren B."/>
            <person name="Fraser-Liggett C.M."/>
            <person name="Severson D.W."/>
        </authorList>
    </citation>
    <scope>NUCLEOTIDE SEQUENCE [LARGE SCALE GENOMIC DNA]</scope>
    <source>
        <strain evidence="2">Liverpool</strain>
    </source>
</reference>
<dbReference type="HOGENOM" id="CLU_1922231_0_0_1"/>
<proteinExistence type="predicted"/>
<feature type="compositionally biased region" description="Low complexity" evidence="1">
    <location>
        <begin position="103"/>
        <end position="116"/>
    </location>
</feature>
<feature type="compositionally biased region" description="Basic and acidic residues" evidence="1">
    <location>
        <begin position="77"/>
        <end position="102"/>
    </location>
</feature>
<feature type="compositionally biased region" description="Basic residues" evidence="1">
    <location>
        <begin position="1"/>
        <end position="21"/>
    </location>
</feature>
<feature type="region of interest" description="Disordered" evidence="1">
    <location>
        <begin position="1"/>
        <end position="25"/>
    </location>
</feature>
<accession>Q16KZ8</accession>
<feature type="region of interest" description="Disordered" evidence="1">
    <location>
        <begin position="77"/>
        <end position="132"/>
    </location>
</feature>
<organism evidence="2 3">
    <name type="scientific">Aedes aegypti</name>
    <name type="common">Yellowfever mosquito</name>
    <name type="synonym">Culex aegypti</name>
    <dbReference type="NCBI Taxonomy" id="7159"/>
    <lineage>
        <taxon>Eukaryota</taxon>
        <taxon>Metazoa</taxon>
        <taxon>Ecdysozoa</taxon>
        <taxon>Arthropoda</taxon>
        <taxon>Hexapoda</taxon>
        <taxon>Insecta</taxon>
        <taxon>Pterygota</taxon>
        <taxon>Neoptera</taxon>
        <taxon>Endopterygota</taxon>
        <taxon>Diptera</taxon>
        <taxon>Nematocera</taxon>
        <taxon>Culicoidea</taxon>
        <taxon>Culicidae</taxon>
        <taxon>Culicinae</taxon>
        <taxon>Aedini</taxon>
        <taxon>Aedes</taxon>
        <taxon>Stegomyia</taxon>
    </lineage>
</organism>
<reference evidence="2" key="1">
    <citation type="submission" date="2005-10" db="EMBL/GenBank/DDBJ databases">
        <authorList>
            <person name="Loftus B.J."/>
            <person name="Nene V.M."/>
            <person name="Hannick L.I."/>
            <person name="Bidwell S."/>
            <person name="Haas B."/>
            <person name="Amedeo P."/>
            <person name="Orvis J."/>
            <person name="Wortman J.R."/>
            <person name="White O.R."/>
            <person name="Salzberg S."/>
            <person name="Shumway M."/>
            <person name="Koo H."/>
            <person name="Zhao Y."/>
            <person name="Holmes M."/>
            <person name="Miller J."/>
            <person name="Schatz M."/>
            <person name="Pop M."/>
            <person name="Pai G."/>
            <person name="Utterback T."/>
            <person name="Rogers Y.-H."/>
            <person name="Kravitz S."/>
            <person name="Fraser C.M."/>
        </authorList>
    </citation>
    <scope>NUCLEOTIDE SEQUENCE</scope>
    <source>
        <strain evidence="2">Liverpool</strain>
    </source>
</reference>
<sequence length="132" mass="14680">VAKRAKEKKKNPRKSSHRRGGHFSSGLWLRENVLENKAGYLCRSRPHCEVVPTGNSSRITGKATSCVDFLWNFEEEGAPHDRRPQTAELKKNVAKKSDDEVKISATAAAEAKNEIAPPHETMKIDEDICPSA</sequence>
<dbReference type="Proteomes" id="UP000682892">
    <property type="component" value="Unassembled WGS sequence"/>
</dbReference>
<protein>
    <submittedName>
        <fullName evidence="2">AAEL012815-PA</fullName>
    </submittedName>
</protein>
<evidence type="ECO:0000313" key="2">
    <source>
        <dbReference type="EMBL" id="EAT34986.1"/>
    </source>
</evidence>
<feature type="non-terminal residue" evidence="2">
    <location>
        <position position="1"/>
    </location>
</feature>
<name>Q16KZ8_AEDAE</name>
<dbReference type="EMBL" id="CH477929">
    <property type="protein sequence ID" value="EAT34986.1"/>
    <property type="molecule type" value="Genomic_DNA"/>
</dbReference>
<dbReference type="PaxDb" id="7159-AAEL012815-PA"/>
<reference evidence="2" key="3">
    <citation type="submission" date="2012-09" db="EMBL/GenBank/DDBJ databases">
        <authorList>
            <consortium name="VectorBase"/>
        </authorList>
    </citation>
    <scope>NUCLEOTIDE SEQUENCE</scope>
    <source>
        <strain evidence="2">Liverpool</strain>
    </source>
</reference>
<dbReference type="AlphaFoldDB" id="Q16KZ8"/>
<evidence type="ECO:0000256" key="1">
    <source>
        <dbReference type="SAM" id="MobiDB-lite"/>
    </source>
</evidence>
<evidence type="ECO:0000313" key="3">
    <source>
        <dbReference type="Proteomes" id="UP000682892"/>
    </source>
</evidence>
<gene>
    <name evidence="2" type="ORF">AaeL_AAEL012815</name>
</gene>